<proteinExistence type="predicted"/>
<evidence type="ECO:0000313" key="2">
    <source>
        <dbReference type="Proteomes" id="UP000319004"/>
    </source>
</evidence>
<organism evidence="1 2">
    <name type="scientific">Stieleria neptunia</name>
    <dbReference type="NCBI Taxonomy" id="2527979"/>
    <lineage>
        <taxon>Bacteria</taxon>
        <taxon>Pseudomonadati</taxon>
        <taxon>Planctomycetota</taxon>
        <taxon>Planctomycetia</taxon>
        <taxon>Pirellulales</taxon>
        <taxon>Pirellulaceae</taxon>
        <taxon>Stieleria</taxon>
    </lineage>
</organism>
<dbReference type="OrthoDB" id="235826at2"/>
<dbReference type="KEGG" id="snep:Enr13x_07090"/>
<accession>A0A518HJ82</accession>
<name>A0A518HJ82_9BACT</name>
<dbReference type="Proteomes" id="UP000319004">
    <property type="component" value="Chromosome"/>
</dbReference>
<dbReference type="RefSeq" id="WP_145384674.1">
    <property type="nucleotide sequence ID" value="NZ_CP037423.1"/>
</dbReference>
<sequence>MPFEAKINFRETAGHATDDAGETFCLGSDYLSIDAYPVSRAGLTFGHEDSGGVYTTTRQGSDLASPYNADPNTAGSVRYNSGNFFDSFRLDLPHAGVFAIRIIAARPDLAFTDGYFRLYDGETLVYSVPTTLANHTVGNVTDLMGREVHHATASAAGGFNGSVYVHDFASTTMRLVATTDDYLSYVEVIEQAYRPAIKVGPPDANRNDFGGDVGYRFTPARDITVTHLGRPTDAVAGMSQNHNIMVWRDSDLAQVASCTVTPASTLLNGHYIEPCPPVTLTAGTAYRVSSSEFVGGDKWINDYAVADYDTSMLSITGRCYTVTQGSFPSVGGGVPGWGYVHQNLYETIGDSSAPSPLLNMVRQHG</sequence>
<keyword evidence="2" id="KW-1185">Reference proteome</keyword>
<evidence type="ECO:0000313" key="1">
    <source>
        <dbReference type="EMBL" id="QDV40873.1"/>
    </source>
</evidence>
<dbReference type="AlphaFoldDB" id="A0A518HJ82"/>
<dbReference type="EMBL" id="CP037423">
    <property type="protein sequence ID" value="QDV40873.1"/>
    <property type="molecule type" value="Genomic_DNA"/>
</dbReference>
<reference evidence="1 2" key="1">
    <citation type="submission" date="2019-03" db="EMBL/GenBank/DDBJ databases">
        <title>Deep-cultivation of Planctomycetes and their phenomic and genomic characterization uncovers novel biology.</title>
        <authorList>
            <person name="Wiegand S."/>
            <person name="Jogler M."/>
            <person name="Boedeker C."/>
            <person name="Pinto D."/>
            <person name="Vollmers J."/>
            <person name="Rivas-Marin E."/>
            <person name="Kohn T."/>
            <person name="Peeters S.H."/>
            <person name="Heuer A."/>
            <person name="Rast P."/>
            <person name="Oberbeckmann S."/>
            <person name="Bunk B."/>
            <person name="Jeske O."/>
            <person name="Meyerdierks A."/>
            <person name="Storesund J.E."/>
            <person name="Kallscheuer N."/>
            <person name="Luecker S."/>
            <person name="Lage O.M."/>
            <person name="Pohl T."/>
            <person name="Merkel B.J."/>
            <person name="Hornburger P."/>
            <person name="Mueller R.-W."/>
            <person name="Bruemmer F."/>
            <person name="Labrenz M."/>
            <person name="Spormann A.M."/>
            <person name="Op den Camp H."/>
            <person name="Overmann J."/>
            <person name="Amann R."/>
            <person name="Jetten M.S.M."/>
            <person name="Mascher T."/>
            <person name="Medema M.H."/>
            <person name="Devos D.P."/>
            <person name="Kaster A.-K."/>
            <person name="Ovreas L."/>
            <person name="Rohde M."/>
            <person name="Galperin M.Y."/>
            <person name="Jogler C."/>
        </authorList>
    </citation>
    <scope>NUCLEOTIDE SEQUENCE [LARGE SCALE GENOMIC DNA]</scope>
    <source>
        <strain evidence="1 2">Enr13</strain>
    </source>
</reference>
<gene>
    <name evidence="1" type="ORF">Enr13x_07090</name>
</gene>
<protein>
    <submittedName>
        <fullName evidence="1">Uncharacterized protein</fullName>
    </submittedName>
</protein>